<accession>W7C3D1</accession>
<evidence type="ECO:0000313" key="1">
    <source>
        <dbReference type="EMBL" id="EUJ31592.1"/>
    </source>
</evidence>
<organism evidence="1 2">
    <name type="scientific">Listeria cornellensis FSL F6-0969</name>
    <dbReference type="NCBI Taxonomy" id="1265820"/>
    <lineage>
        <taxon>Bacteria</taxon>
        <taxon>Bacillati</taxon>
        <taxon>Bacillota</taxon>
        <taxon>Bacilli</taxon>
        <taxon>Bacillales</taxon>
        <taxon>Listeriaceae</taxon>
        <taxon>Listeria</taxon>
    </lineage>
</organism>
<dbReference type="EMBL" id="AODE01000010">
    <property type="protein sequence ID" value="EUJ31592.1"/>
    <property type="molecule type" value="Genomic_DNA"/>
</dbReference>
<dbReference type="Proteomes" id="UP000019254">
    <property type="component" value="Unassembled WGS sequence"/>
</dbReference>
<gene>
    <name evidence="1" type="ORF">PCORN_04607</name>
</gene>
<keyword evidence="2" id="KW-1185">Reference proteome</keyword>
<comment type="caution">
    <text evidence="1">The sequence shown here is derived from an EMBL/GenBank/DDBJ whole genome shotgun (WGS) entry which is preliminary data.</text>
</comment>
<name>W7C3D1_9LIST</name>
<protein>
    <submittedName>
        <fullName evidence="1">Uncharacterized protein</fullName>
    </submittedName>
</protein>
<reference evidence="1 2" key="1">
    <citation type="journal article" date="2014" name="Int. J. Syst. Evol. Microbiol.">
        <title>Listeria floridensis sp. nov., Listeria aquatica sp. nov., Listeria cornellensis sp. nov., Listeria riparia sp. nov. and Listeria grandensis sp. nov., from agricultural and natural environments.</title>
        <authorList>
            <person name="den Bakker H.C."/>
            <person name="Warchocki S."/>
            <person name="Wright E.M."/>
            <person name="Allred A.F."/>
            <person name="Ahlstrom C."/>
            <person name="Manuel C.S."/>
            <person name="Stasiewicz M.J."/>
            <person name="Burrell A."/>
            <person name="Roof S."/>
            <person name="Strawn L."/>
            <person name="Fortes E.D."/>
            <person name="Nightingale K.K."/>
            <person name="Kephart D."/>
            <person name="Wiedmann M."/>
        </authorList>
    </citation>
    <scope>NUCLEOTIDE SEQUENCE [LARGE SCALE GENOMIC DNA]</scope>
    <source>
        <strain evidence="2">FSL F6-969</strain>
    </source>
</reference>
<evidence type="ECO:0000313" key="2">
    <source>
        <dbReference type="Proteomes" id="UP000019254"/>
    </source>
</evidence>
<proteinExistence type="predicted"/>
<sequence length="94" mass="10177">MEIVPVGLFGLQSQMIFVRGLTALAMAVRSDFPVVSSTGMRCVLAPSIVACREYWEKVGAASMMLSPGSRMAREMIWITSSRPEPSKILSVGTP</sequence>
<dbReference type="AlphaFoldDB" id="W7C3D1"/>